<name>A0AAD4ZJ57_PRUDU</name>
<evidence type="ECO:0000256" key="1">
    <source>
        <dbReference type="SAM" id="MobiDB-lite"/>
    </source>
</evidence>
<dbReference type="EMBL" id="JAJFAZ020000001">
    <property type="protein sequence ID" value="KAI5348697.1"/>
    <property type="molecule type" value="Genomic_DNA"/>
</dbReference>
<evidence type="ECO:0000313" key="3">
    <source>
        <dbReference type="Proteomes" id="UP001054821"/>
    </source>
</evidence>
<accession>A0AAD4ZJ57</accession>
<sequence length="74" mass="8497">MGLVPKGPAQLRRQDQALPRHRPPLEPPVDMLFRRFLLETLPALISLLRPPFLAIKQGRIHQAIRCLNGTYIHI</sequence>
<organism evidence="2 3">
    <name type="scientific">Prunus dulcis</name>
    <name type="common">Almond</name>
    <name type="synonym">Amygdalus dulcis</name>
    <dbReference type="NCBI Taxonomy" id="3755"/>
    <lineage>
        <taxon>Eukaryota</taxon>
        <taxon>Viridiplantae</taxon>
        <taxon>Streptophyta</taxon>
        <taxon>Embryophyta</taxon>
        <taxon>Tracheophyta</taxon>
        <taxon>Spermatophyta</taxon>
        <taxon>Magnoliopsida</taxon>
        <taxon>eudicotyledons</taxon>
        <taxon>Gunneridae</taxon>
        <taxon>Pentapetalae</taxon>
        <taxon>rosids</taxon>
        <taxon>fabids</taxon>
        <taxon>Rosales</taxon>
        <taxon>Rosaceae</taxon>
        <taxon>Amygdaloideae</taxon>
        <taxon>Amygdaleae</taxon>
        <taxon>Prunus</taxon>
    </lineage>
</organism>
<protein>
    <submittedName>
        <fullName evidence="2">Uncharacterized protein</fullName>
    </submittedName>
</protein>
<keyword evidence="3" id="KW-1185">Reference proteome</keyword>
<gene>
    <name evidence="2" type="ORF">L3X38_001584</name>
</gene>
<reference evidence="2 3" key="1">
    <citation type="journal article" date="2022" name="G3 (Bethesda)">
        <title>Whole-genome sequence and methylome profiling of the almond [Prunus dulcis (Mill.) D.A. Webb] cultivar 'Nonpareil'.</title>
        <authorList>
            <person name="D'Amico-Willman K.M."/>
            <person name="Ouma W.Z."/>
            <person name="Meulia T."/>
            <person name="Sideli G.M."/>
            <person name="Gradziel T.M."/>
            <person name="Fresnedo-Ramirez J."/>
        </authorList>
    </citation>
    <scope>NUCLEOTIDE SEQUENCE [LARGE SCALE GENOMIC DNA]</scope>
    <source>
        <strain evidence="2">Clone GOH B32 T37-40</strain>
    </source>
</reference>
<dbReference type="AlphaFoldDB" id="A0AAD4ZJ57"/>
<dbReference type="Proteomes" id="UP001054821">
    <property type="component" value="Chromosome 1"/>
</dbReference>
<evidence type="ECO:0000313" key="2">
    <source>
        <dbReference type="EMBL" id="KAI5348697.1"/>
    </source>
</evidence>
<comment type="caution">
    <text evidence="2">The sequence shown here is derived from an EMBL/GenBank/DDBJ whole genome shotgun (WGS) entry which is preliminary data.</text>
</comment>
<feature type="region of interest" description="Disordered" evidence="1">
    <location>
        <begin position="1"/>
        <end position="26"/>
    </location>
</feature>
<proteinExistence type="predicted"/>